<gene>
    <name evidence="1" type="ORF">TM35_000013310</name>
</gene>
<evidence type="ECO:0000313" key="1">
    <source>
        <dbReference type="EMBL" id="ORC93454.1"/>
    </source>
</evidence>
<organism evidence="1 2">
    <name type="scientific">Trypanosoma theileri</name>
    <dbReference type="NCBI Taxonomy" id="67003"/>
    <lineage>
        <taxon>Eukaryota</taxon>
        <taxon>Discoba</taxon>
        <taxon>Euglenozoa</taxon>
        <taxon>Kinetoplastea</taxon>
        <taxon>Metakinetoplastina</taxon>
        <taxon>Trypanosomatida</taxon>
        <taxon>Trypanosomatidae</taxon>
        <taxon>Trypanosoma</taxon>
    </lineage>
</organism>
<dbReference type="Proteomes" id="UP000192257">
    <property type="component" value="Unassembled WGS sequence"/>
</dbReference>
<name>A0A1X0P944_9TRYP</name>
<dbReference type="STRING" id="67003.A0A1X0P944"/>
<evidence type="ECO:0000313" key="2">
    <source>
        <dbReference type="Proteomes" id="UP000192257"/>
    </source>
</evidence>
<keyword evidence="2" id="KW-1185">Reference proteome</keyword>
<protein>
    <submittedName>
        <fullName evidence="1">Template-activating factor I</fullName>
    </submittedName>
</protein>
<dbReference type="AlphaFoldDB" id="A0A1X0P944"/>
<sequence length="186" mass="21131">MDSIPQDVLQAVTECNNKVAEVQKETESSCNKVRIDYRTRIETLLEQRQEVLDKVEGFWSSVLSSAETPLRQFFNGTIDPKLLRAVRGFNVKSSVKNDSLCRCVSIDLRSNMFAEQGTIHREIDADLNTISLEPIKWKSGTERASQDSLFRFFTPECDDKELVADVLAAFDNLFQDPFLALESSQD</sequence>
<dbReference type="VEuPathDB" id="TriTrypDB:TM35_000013310"/>
<comment type="caution">
    <text evidence="1">The sequence shown here is derived from an EMBL/GenBank/DDBJ whole genome shotgun (WGS) entry which is preliminary data.</text>
</comment>
<dbReference type="SUPFAM" id="SSF143113">
    <property type="entry name" value="NAP-like"/>
    <property type="match status" value="1"/>
</dbReference>
<reference evidence="1 2" key="1">
    <citation type="submission" date="2017-03" db="EMBL/GenBank/DDBJ databases">
        <title>An alternative strategy for trypanosome survival in the mammalian bloodstream revealed through genome and transcriptome analysis of the ubiquitous bovine parasite Trypanosoma (Megatrypanum) theileri.</title>
        <authorList>
            <person name="Kelly S."/>
            <person name="Ivens A."/>
            <person name="Mott A."/>
            <person name="O'Neill E."/>
            <person name="Emms D."/>
            <person name="Macleod O."/>
            <person name="Voorheis P."/>
            <person name="Matthews J."/>
            <person name="Matthews K."/>
            <person name="Carrington M."/>
        </authorList>
    </citation>
    <scope>NUCLEOTIDE SEQUENCE [LARGE SCALE GENOMIC DNA]</scope>
    <source>
        <strain evidence="1">Edinburgh</strain>
    </source>
</reference>
<dbReference type="OrthoDB" id="275780at2759"/>
<dbReference type="GeneID" id="39980792"/>
<proteinExistence type="predicted"/>
<dbReference type="InterPro" id="IPR037231">
    <property type="entry name" value="NAP-like_sf"/>
</dbReference>
<dbReference type="EMBL" id="NBCO01000001">
    <property type="protein sequence ID" value="ORC93454.1"/>
    <property type="molecule type" value="Genomic_DNA"/>
</dbReference>
<dbReference type="RefSeq" id="XP_028887520.1">
    <property type="nucleotide sequence ID" value="XM_029021012.1"/>
</dbReference>
<accession>A0A1X0P944</accession>